<gene>
    <name evidence="3" type="ORF">CCR87_10665</name>
</gene>
<reference evidence="3" key="2">
    <citation type="journal article" date="2020" name="Microorganisms">
        <title>Osmotic Adaptation and Compatible Solute Biosynthesis of Phototrophic Bacteria as Revealed from Genome Analyses.</title>
        <authorList>
            <person name="Imhoff J.F."/>
            <person name="Rahn T."/>
            <person name="Kunzel S."/>
            <person name="Keller A."/>
            <person name="Neulinger S.C."/>
        </authorList>
    </citation>
    <scope>NUCLEOTIDE SEQUENCE</scope>
    <source>
        <strain evidence="3">LMG 28126</strain>
    </source>
</reference>
<keyword evidence="4" id="KW-1185">Reference proteome</keyword>
<dbReference type="EMBL" id="NHSD01000274">
    <property type="protein sequence ID" value="MBK5927785.1"/>
    <property type="molecule type" value="Genomic_DNA"/>
</dbReference>
<dbReference type="InterPro" id="IPR041649">
    <property type="entry name" value="NepR"/>
</dbReference>
<name>A0A934TKF3_9RHOB</name>
<evidence type="ECO:0000313" key="3">
    <source>
        <dbReference type="EMBL" id="MBK5927785.1"/>
    </source>
</evidence>
<dbReference type="AlphaFoldDB" id="A0A934TKF3"/>
<evidence type="ECO:0000256" key="1">
    <source>
        <dbReference type="SAM" id="MobiDB-lite"/>
    </source>
</evidence>
<dbReference type="Proteomes" id="UP000706333">
    <property type="component" value="Unassembled WGS sequence"/>
</dbReference>
<proteinExistence type="predicted"/>
<dbReference type="RefSeq" id="WP_201157539.1">
    <property type="nucleotide sequence ID" value="NZ_NHSD01000274.1"/>
</dbReference>
<feature type="region of interest" description="Disordered" evidence="1">
    <location>
        <begin position="1"/>
        <end position="26"/>
    </location>
</feature>
<comment type="caution">
    <text evidence="3">The sequence shown here is derived from an EMBL/GenBank/DDBJ whole genome shotgun (WGS) entry which is preliminary data.</text>
</comment>
<protein>
    <recommendedName>
        <fullName evidence="2">Anti-sigma factor NepR domain-containing protein</fullName>
    </recommendedName>
</protein>
<evidence type="ECO:0000259" key="2">
    <source>
        <dbReference type="Pfam" id="PF18557"/>
    </source>
</evidence>
<accession>A0A934TKF3</accession>
<reference evidence="3" key="1">
    <citation type="submission" date="2017-05" db="EMBL/GenBank/DDBJ databases">
        <authorList>
            <person name="Imhoff J.F."/>
            <person name="Rahn T."/>
            <person name="Kuenzel S."/>
            <person name="Neulinger S.C."/>
        </authorList>
    </citation>
    <scope>NUCLEOTIDE SEQUENCE</scope>
    <source>
        <strain evidence="3">LMG 28126</strain>
    </source>
</reference>
<sequence>MSHTDHSKRASAPRSEREVSPELRRQIDENLRRLYRRSAEEALPEHLQALVARLRDRDGAP</sequence>
<evidence type="ECO:0000313" key="4">
    <source>
        <dbReference type="Proteomes" id="UP000706333"/>
    </source>
</evidence>
<dbReference type="Pfam" id="PF18557">
    <property type="entry name" value="NepR"/>
    <property type="match status" value="1"/>
</dbReference>
<feature type="domain" description="Anti-sigma factor NepR" evidence="2">
    <location>
        <begin position="24"/>
        <end position="57"/>
    </location>
</feature>
<organism evidence="3 4">
    <name type="scientific">Rhodobaculum claviforme</name>
    <dbReference type="NCBI Taxonomy" id="1549854"/>
    <lineage>
        <taxon>Bacteria</taxon>
        <taxon>Pseudomonadati</taxon>
        <taxon>Pseudomonadota</taxon>
        <taxon>Alphaproteobacteria</taxon>
        <taxon>Rhodobacterales</taxon>
        <taxon>Paracoccaceae</taxon>
        <taxon>Rhodobaculum</taxon>
    </lineage>
</organism>